<keyword evidence="8 13" id="KW-0472">Membrane</keyword>
<keyword evidence="2 11" id="KW-0813">Transport</keyword>
<dbReference type="Proteomes" id="UP000594262">
    <property type="component" value="Unplaced"/>
</dbReference>
<evidence type="ECO:0000313" key="15">
    <source>
        <dbReference type="Proteomes" id="UP000594262"/>
    </source>
</evidence>
<dbReference type="PRINTS" id="PR01078">
    <property type="entry name" value="AMINACHANNEL"/>
</dbReference>
<keyword evidence="15" id="KW-1185">Reference proteome</keyword>
<evidence type="ECO:0000256" key="1">
    <source>
        <dbReference type="ARBA" id="ARBA00004141"/>
    </source>
</evidence>
<name>A0A7M5VGE4_9CNID</name>
<dbReference type="EnsemblMetazoa" id="CLYHEMT011888.1">
    <property type="protein sequence ID" value="CLYHEMP011888.1"/>
    <property type="gene ID" value="CLYHEMG011888"/>
</dbReference>
<evidence type="ECO:0000256" key="11">
    <source>
        <dbReference type="RuleBase" id="RU000679"/>
    </source>
</evidence>
<keyword evidence="5 13" id="KW-1133">Transmembrane helix</keyword>
<evidence type="ECO:0000256" key="12">
    <source>
        <dbReference type="SAM" id="MobiDB-lite"/>
    </source>
</evidence>
<feature type="transmembrane region" description="Helical" evidence="13">
    <location>
        <begin position="441"/>
        <end position="465"/>
    </location>
</feature>
<keyword evidence="10 11" id="KW-0407">Ion channel</keyword>
<evidence type="ECO:0000256" key="8">
    <source>
        <dbReference type="ARBA" id="ARBA00023136"/>
    </source>
</evidence>
<evidence type="ECO:0000256" key="6">
    <source>
        <dbReference type="ARBA" id="ARBA00023053"/>
    </source>
</evidence>
<evidence type="ECO:0000256" key="9">
    <source>
        <dbReference type="ARBA" id="ARBA00023201"/>
    </source>
</evidence>
<evidence type="ECO:0000256" key="10">
    <source>
        <dbReference type="ARBA" id="ARBA00023303"/>
    </source>
</evidence>
<dbReference type="GO" id="GO:0015280">
    <property type="term" value="F:ligand-gated sodium channel activity"/>
    <property type="evidence" value="ECO:0007669"/>
    <property type="project" value="TreeGrafter"/>
</dbReference>
<evidence type="ECO:0000256" key="5">
    <source>
        <dbReference type="ARBA" id="ARBA00022989"/>
    </source>
</evidence>
<evidence type="ECO:0000256" key="4">
    <source>
        <dbReference type="ARBA" id="ARBA00022692"/>
    </source>
</evidence>
<feature type="transmembrane region" description="Helical" evidence="13">
    <location>
        <begin position="86"/>
        <end position="104"/>
    </location>
</feature>
<keyword evidence="6" id="KW-0915">Sodium</keyword>
<dbReference type="OrthoDB" id="6021021at2759"/>
<protein>
    <submittedName>
        <fullName evidence="14">Uncharacterized protein</fullName>
    </submittedName>
</protein>
<sequence>MSIRSIGGNLLGSRRKENHYNVTLDDQNNRANGRDHLSQFERGSMLPVGASRKDITRIKNKAYTYSENFSIIGLTRVFTGNPVERAFWFCVLVVAISIGVYMSSELITKYIKKDVRVDKQTIITDSNHFPTVTICLKPPRKKKYCNLAIVSNPGQDSNMQEPCPDEYDSTERNETLRSTVEKNHITIGDFKISCQQRGICESFSDLIDTYFKVETSFENCLIWNYDGTFFNDENRFDIDISILNTKKEVFDHQKDDIRIYVSPKSVYLPLQHNYLTTSTFQHFQLSFKKTIIERLPAPYTSKCVEDSPVNIFPGEYSLEHCMASKRCIIALKKCGDTYDFCKDFLPFDLVDEYHDPEKSILEIHRCLDQSYYQERKVTDCELPCKETSFDIYGSSYHFKEDINKTNFKLSMKFESPYVYNLEQEEVLYSWGDFLGGLGGNIGLFCGFSLLFLIEIAAFVVLRCWAKVAKKHLVRRERIIKRQSRSEFPNDDVELREVAMGESEEFADDQHSSDVSDEETDPTLQYDKNHDEITGERLYYSQTLI</sequence>
<evidence type="ECO:0000256" key="3">
    <source>
        <dbReference type="ARBA" id="ARBA00022461"/>
    </source>
</evidence>
<dbReference type="AlphaFoldDB" id="A0A7M5VGE4"/>
<evidence type="ECO:0000313" key="14">
    <source>
        <dbReference type="EnsemblMetazoa" id="CLYHEMP011888.1"/>
    </source>
</evidence>
<evidence type="ECO:0000256" key="2">
    <source>
        <dbReference type="ARBA" id="ARBA00022448"/>
    </source>
</evidence>
<keyword evidence="4 11" id="KW-0812">Transmembrane</keyword>
<comment type="similarity">
    <text evidence="11">Belongs to the amiloride-sensitive sodium channel (TC 1.A.6) family.</text>
</comment>
<dbReference type="PANTHER" id="PTHR11690:SF300">
    <property type="entry name" value="PICKPOCKET PROTEIN 19"/>
    <property type="match status" value="1"/>
</dbReference>
<comment type="subcellular location">
    <subcellularLocation>
        <location evidence="1">Membrane</location>
        <topology evidence="1">Multi-pass membrane protein</topology>
    </subcellularLocation>
</comment>
<dbReference type="RefSeq" id="XP_066922548.1">
    <property type="nucleotide sequence ID" value="XM_067066447.1"/>
</dbReference>
<accession>A0A7M5VGE4</accession>
<evidence type="ECO:0000256" key="7">
    <source>
        <dbReference type="ARBA" id="ARBA00023065"/>
    </source>
</evidence>
<reference evidence="14" key="1">
    <citation type="submission" date="2021-01" db="UniProtKB">
        <authorList>
            <consortium name="EnsemblMetazoa"/>
        </authorList>
    </citation>
    <scope>IDENTIFICATION</scope>
</reference>
<dbReference type="InterPro" id="IPR001873">
    <property type="entry name" value="ENaC"/>
</dbReference>
<dbReference type="Pfam" id="PF00858">
    <property type="entry name" value="ASC"/>
    <property type="match status" value="1"/>
</dbReference>
<keyword evidence="7 11" id="KW-0406">Ion transport</keyword>
<dbReference type="GO" id="GO:0005886">
    <property type="term" value="C:plasma membrane"/>
    <property type="evidence" value="ECO:0007669"/>
    <property type="project" value="TreeGrafter"/>
</dbReference>
<dbReference type="GeneID" id="136809886"/>
<evidence type="ECO:0000256" key="13">
    <source>
        <dbReference type="SAM" id="Phobius"/>
    </source>
</evidence>
<organism evidence="14 15">
    <name type="scientific">Clytia hemisphaerica</name>
    <dbReference type="NCBI Taxonomy" id="252671"/>
    <lineage>
        <taxon>Eukaryota</taxon>
        <taxon>Metazoa</taxon>
        <taxon>Cnidaria</taxon>
        <taxon>Hydrozoa</taxon>
        <taxon>Hydroidolina</taxon>
        <taxon>Leptothecata</taxon>
        <taxon>Obeliida</taxon>
        <taxon>Clytiidae</taxon>
        <taxon>Clytia</taxon>
    </lineage>
</organism>
<keyword evidence="3 11" id="KW-0894">Sodium channel</keyword>
<proteinExistence type="inferred from homology"/>
<dbReference type="Gene3D" id="1.10.287.770">
    <property type="entry name" value="YojJ-like"/>
    <property type="match status" value="1"/>
</dbReference>
<keyword evidence="9 11" id="KW-0739">Sodium transport</keyword>
<dbReference type="PANTHER" id="PTHR11690">
    <property type="entry name" value="AMILORIDE-SENSITIVE SODIUM CHANNEL-RELATED"/>
    <property type="match status" value="1"/>
</dbReference>
<feature type="region of interest" description="Disordered" evidence="12">
    <location>
        <begin position="501"/>
        <end position="530"/>
    </location>
</feature>